<dbReference type="OrthoDB" id="3267789at2759"/>
<dbReference type="AlphaFoldDB" id="A0A8K0UYI6"/>
<organism evidence="2 3">
    <name type="scientific">Cristinia sonorae</name>
    <dbReference type="NCBI Taxonomy" id="1940300"/>
    <lineage>
        <taxon>Eukaryota</taxon>
        <taxon>Fungi</taxon>
        <taxon>Dikarya</taxon>
        <taxon>Basidiomycota</taxon>
        <taxon>Agaricomycotina</taxon>
        <taxon>Agaricomycetes</taxon>
        <taxon>Agaricomycetidae</taxon>
        <taxon>Agaricales</taxon>
        <taxon>Pleurotineae</taxon>
        <taxon>Stephanosporaceae</taxon>
        <taxon>Cristinia</taxon>
    </lineage>
</organism>
<comment type="caution">
    <text evidence="2">The sequence shown here is derived from an EMBL/GenBank/DDBJ whole genome shotgun (WGS) entry which is preliminary data.</text>
</comment>
<feature type="compositionally biased region" description="Low complexity" evidence="1">
    <location>
        <begin position="1"/>
        <end position="21"/>
    </location>
</feature>
<evidence type="ECO:0000313" key="2">
    <source>
        <dbReference type="EMBL" id="KAH8106129.1"/>
    </source>
</evidence>
<feature type="region of interest" description="Disordered" evidence="1">
    <location>
        <begin position="249"/>
        <end position="577"/>
    </location>
</feature>
<evidence type="ECO:0000256" key="1">
    <source>
        <dbReference type="SAM" id="MobiDB-lite"/>
    </source>
</evidence>
<feature type="compositionally biased region" description="Low complexity" evidence="1">
    <location>
        <begin position="164"/>
        <end position="173"/>
    </location>
</feature>
<feature type="compositionally biased region" description="Low complexity" evidence="1">
    <location>
        <begin position="94"/>
        <end position="126"/>
    </location>
</feature>
<feature type="compositionally biased region" description="Polar residues" evidence="1">
    <location>
        <begin position="449"/>
        <end position="458"/>
    </location>
</feature>
<feature type="compositionally biased region" description="Basic and acidic residues" evidence="1">
    <location>
        <begin position="503"/>
        <end position="515"/>
    </location>
</feature>
<feature type="compositionally biased region" description="Low complexity" evidence="1">
    <location>
        <begin position="182"/>
        <end position="196"/>
    </location>
</feature>
<dbReference type="EMBL" id="JAEVFJ010000003">
    <property type="protein sequence ID" value="KAH8106129.1"/>
    <property type="molecule type" value="Genomic_DNA"/>
</dbReference>
<proteinExistence type="predicted"/>
<dbReference type="Proteomes" id="UP000813824">
    <property type="component" value="Unassembled WGS sequence"/>
</dbReference>
<protein>
    <submittedName>
        <fullName evidence="2">Uncharacterized protein</fullName>
    </submittedName>
</protein>
<feature type="compositionally biased region" description="Acidic residues" evidence="1">
    <location>
        <begin position="260"/>
        <end position="272"/>
    </location>
</feature>
<accession>A0A8K0UYI6</accession>
<gene>
    <name evidence="2" type="ORF">BXZ70DRAFT_918325</name>
</gene>
<keyword evidence="3" id="KW-1185">Reference proteome</keyword>
<feature type="compositionally biased region" description="Basic and acidic residues" evidence="1">
    <location>
        <begin position="321"/>
        <end position="348"/>
    </location>
</feature>
<sequence length="577" mass="59501">MASPAMPAASSGGTSSSMWAGQTTPVSPAPSRGGWGQQGSFRGSSRGRGGGRGAPRDNGRGGRAASNPRGGPPSRSDAAPSKPNADQPNEKPVKAPATPAVKAAATPSSKPASTSTSAQSSSTKTPAKPKPIARKPSEQKTPRSKAPSVSESPAIPAMHSPALSTASTTASRSGGRRKRSNAKAPSAPSRKASVSSEPISRSKLDRPSVIVTKDIPPHLATVPDTPSSFDIKHSVDALVERVRAVAMDRPNTPGSHIDWAGDEDDSLPDLDDWGVTSSTAGTAEATGSDVGASRIISPILEDTLKPLPSLDDYPASTLANTDDHSSKDSPKAEEIREGTSSKADDTSEKQSTLPKPAAAANRIASSPPKANPKGLLHPSLPAKPNTPSEAGSKRSGRRQEPPKFKATDVSNDTATPTLLSRLNMDDDNSSSKDSSPERGLAASMHAIPTSHSAPSDVSTHFVPHRTSQFNPTHNRAHTVGARIAGHRQPFSPPGPSFSNHVASDGERPRRGDHTQHARTQSTPPTGPGTAGNASRRTRPVITVDAISKLARTLGGQAAPPKRETPPAAATVANGAKE</sequence>
<feature type="compositionally biased region" description="Polar residues" evidence="1">
    <location>
        <begin position="408"/>
        <end position="420"/>
    </location>
</feature>
<feature type="compositionally biased region" description="Low complexity" evidence="1">
    <location>
        <begin position="274"/>
        <end position="288"/>
    </location>
</feature>
<feature type="region of interest" description="Disordered" evidence="1">
    <location>
        <begin position="1"/>
        <end position="218"/>
    </location>
</feature>
<name>A0A8K0UYI6_9AGAR</name>
<feature type="compositionally biased region" description="Basic and acidic residues" evidence="1">
    <location>
        <begin position="397"/>
        <end position="406"/>
    </location>
</feature>
<evidence type="ECO:0000313" key="3">
    <source>
        <dbReference type="Proteomes" id="UP000813824"/>
    </source>
</evidence>
<reference evidence="2" key="1">
    <citation type="journal article" date="2021" name="New Phytol.">
        <title>Evolutionary innovations through gain and loss of genes in the ectomycorrhizal Boletales.</title>
        <authorList>
            <person name="Wu G."/>
            <person name="Miyauchi S."/>
            <person name="Morin E."/>
            <person name="Kuo A."/>
            <person name="Drula E."/>
            <person name="Varga T."/>
            <person name="Kohler A."/>
            <person name="Feng B."/>
            <person name="Cao Y."/>
            <person name="Lipzen A."/>
            <person name="Daum C."/>
            <person name="Hundley H."/>
            <person name="Pangilinan J."/>
            <person name="Johnson J."/>
            <person name="Barry K."/>
            <person name="LaButti K."/>
            <person name="Ng V."/>
            <person name="Ahrendt S."/>
            <person name="Min B."/>
            <person name="Choi I.G."/>
            <person name="Park H."/>
            <person name="Plett J.M."/>
            <person name="Magnuson J."/>
            <person name="Spatafora J.W."/>
            <person name="Nagy L.G."/>
            <person name="Henrissat B."/>
            <person name="Grigoriev I.V."/>
            <person name="Yang Z.L."/>
            <person name="Xu J."/>
            <person name="Martin F.M."/>
        </authorList>
    </citation>
    <scope>NUCLEOTIDE SEQUENCE</scope>
    <source>
        <strain evidence="2">KKN 215</strain>
    </source>
</reference>